<feature type="transmembrane region" description="Helical" evidence="1">
    <location>
        <begin position="62"/>
        <end position="78"/>
    </location>
</feature>
<keyword evidence="4" id="KW-1185">Reference proteome</keyword>
<dbReference type="Pfam" id="PF04892">
    <property type="entry name" value="VanZ"/>
    <property type="match status" value="1"/>
</dbReference>
<feature type="transmembrane region" description="Helical" evidence="1">
    <location>
        <begin position="90"/>
        <end position="110"/>
    </location>
</feature>
<keyword evidence="1" id="KW-0472">Membrane</keyword>
<dbReference type="InterPro" id="IPR053150">
    <property type="entry name" value="Teicoplanin_resist-assoc"/>
</dbReference>
<organism evidence="3 4">
    <name type="scientific">Enterococcus larvae</name>
    <dbReference type="NCBI Taxonomy" id="2794352"/>
    <lineage>
        <taxon>Bacteria</taxon>
        <taxon>Bacillati</taxon>
        <taxon>Bacillota</taxon>
        <taxon>Bacilli</taxon>
        <taxon>Lactobacillales</taxon>
        <taxon>Enterococcaceae</taxon>
        <taxon>Enterococcus</taxon>
    </lineage>
</organism>
<dbReference type="RefSeq" id="WP_209558896.1">
    <property type="nucleotide sequence ID" value="NZ_JAEDXU010000012.1"/>
</dbReference>
<keyword evidence="1" id="KW-1133">Transmembrane helix</keyword>
<dbReference type="PANTHER" id="PTHR36834">
    <property type="entry name" value="MEMBRANE PROTEIN-RELATED"/>
    <property type="match status" value="1"/>
</dbReference>
<dbReference type="Proteomes" id="UP000673375">
    <property type="component" value="Unassembled WGS sequence"/>
</dbReference>
<feature type="transmembrane region" description="Helical" evidence="1">
    <location>
        <begin position="145"/>
        <end position="166"/>
    </location>
</feature>
<feature type="transmembrane region" description="Helical" evidence="1">
    <location>
        <begin position="9"/>
        <end position="31"/>
    </location>
</feature>
<proteinExistence type="predicted"/>
<sequence>MRSSTIQKLAVTLTTVYLFFLFWAIIFKFQFSPAYLPNLQYINLIPFAESSFQTGDFNTLEVLGNFIIFIPFGIYLNLLSSKLPYWKQILLIAASSLFVEVLQFIFSIGVTDITDLITNTLGGITGILLYLLLKKYFANKLTLHKYLTTTATIGTILTLILTNIMLVG</sequence>
<gene>
    <name evidence="3" type="ORF">I6N96_17665</name>
</gene>
<feature type="transmembrane region" description="Helical" evidence="1">
    <location>
        <begin position="116"/>
        <end position="133"/>
    </location>
</feature>
<evidence type="ECO:0000313" key="4">
    <source>
        <dbReference type="Proteomes" id="UP000673375"/>
    </source>
</evidence>
<name>A0ABS4CNM2_9ENTE</name>
<accession>A0ABS4CNM2</accession>
<feature type="domain" description="VanZ-like" evidence="2">
    <location>
        <begin position="16"/>
        <end position="133"/>
    </location>
</feature>
<evidence type="ECO:0000313" key="3">
    <source>
        <dbReference type="EMBL" id="MBP1048124.1"/>
    </source>
</evidence>
<evidence type="ECO:0000256" key="1">
    <source>
        <dbReference type="SAM" id="Phobius"/>
    </source>
</evidence>
<keyword evidence="1" id="KW-0812">Transmembrane</keyword>
<reference evidence="3 4" key="1">
    <citation type="submission" date="2020-12" db="EMBL/GenBank/DDBJ databases">
        <title>Vagococcus allomyrinae sp. nov. and Enterococcus lavae sp. nov., isolated from the larvae of Allomyrina dichotoma.</title>
        <authorList>
            <person name="Lee S.D."/>
        </authorList>
    </citation>
    <scope>NUCLEOTIDE SEQUENCE [LARGE SCALE GENOMIC DNA]</scope>
    <source>
        <strain evidence="3 4">BWM-S5</strain>
    </source>
</reference>
<evidence type="ECO:0000259" key="2">
    <source>
        <dbReference type="Pfam" id="PF04892"/>
    </source>
</evidence>
<dbReference type="PANTHER" id="PTHR36834:SF2">
    <property type="entry name" value="MEMBRANE PROTEIN"/>
    <property type="match status" value="1"/>
</dbReference>
<dbReference type="InterPro" id="IPR006976">
    <property type="entry name" value="VanZ-like"/>
</dbReference>
<comment type="caution">
    <text evidence="3">The sequence shown here is derived from an EMBL/GenBank/DDBJ whole genome shotgun (WGS) entry which is preliminary data.</text>
</comment>
<protein>
    <submittedName>
        <fullName evidence="3">VanZ family protein</fullName>
    </submittedName>
</protein>
<dbReference type="EMBL" id="JAEDXU010000012">
    <property type="protein sequence ID" value="MBP1048124.1"/>
    <property type="molecule type" value="Genomic_DNA"/>
</dbReference>